<name>A0AAW1XEA8_RUBAR</name>
<dbReference type="EMBL" id="JBEDUW010000004">
    <property type="protein sequence ID" value="KAK9934758.1"/>
    <property type="molecule type" value="Genomic_DNA"/>
</dbReference>
<proteinExistence type="predicted"/>
<dbReference type="AlphaFoldDB" id="A0AAW1XEA8"/>
<sequence>MFCVDACHGMAWCGASLTPTKETKYVTQIAMGGPERWAGCLYFPAEGYSPAKTGIRSNDRQPDTPTVKATSVLNSAQLAISRKMTKKYGLLVYGLWSVCL</sequence>
<evidence type="ECO:0000313" key="1">
    <source>
        <dbReference type="EMBL" id="KAK9934758.1"/>
    </source>
</evidence>
<accession>A0AAW1XEA8</accession>
<dbReference type="Proteomes" id="UP001457282">
    <property type="component" value="Unassembled WGS sequence"/>
</dbReference>
<organism evidence="1 2">
    <name type="scientific">Rubus argutus</name>
    <name type="common">Southern blackberry</name>
    <dbReference type="NCBI Taxonomy" id="59490"/>
    <lineage>
        <taxon>Eukaryota</taxon>
        <taxon>Viridiplantae</taxon>
        <taxon>Streptophyta</taxon>
        <taxon>Embryophyta</taxon>
        <taxon>Tracheophyta</taxon>
        <taxon>Spermatophyta</taxon>
        <taxon>Magnoliopsida</taxon>
        <taxon>eudicotyledons</taxon>
        <taxon>Gunneridae</taxon>
        <taxon>Pentapetalae</taxon>
        <taxon>rosids</taxon>
        <taxon>fabids</taxon>
        <taxon>Rosales</taxon>
        <taxon>Rosaceae</taxon>
        <taxon>Rosoideae</taxon>
        <taxon>Rosoideae incertae sedis</taxon>
        <taxon>Rubus</taxon>
    </lineage>
</organism>
<protein>
    <submittedName>
        <fullName evidence="1">Uncharacterized protein</fullName>
    </submittedName>
</protein>
<comment type="caution">
    <text evidence="1">The sequence shown here is derived from an EMBL/GenBank/DDBJ whole genome shotgun (WGS) entry which is preliminary data.</text>
</comment>
<reference evidence="1 2" key="1">
    <citation type="journal article" date="2023" name="G3 (Bethesda)">
        <title>A chromosome-length genome assembly and annotation of blackberry (Rubus argutus, cv. 'Hillquist').</title>
        <authorList>
            <person name="Bruna T."/>
            <person name="Aryal R."/>
            <person name="Dudchenko O."/>
            <person name="Sargent D.J."/>
            <person name="Mead D."/>
            <person name="Buti M."/>
            <person name="Cavallini A."/>
            <person name="Hytonen T."/>
            <person name="Andres J."/>
            <person name="Pham M."/>
            <person name="Weisz D."/>
            <person name="Mascagni F."/>
            <person name="Usai G."/>
            <person name="Natali L."/>
            <person name="Bassil N."/>
            <person name="Fernandez G.E."/>
            <person name="Lomsadze A."/>
            <person name="Armour M."/>
            <person name="Olukolu B."/>
            <person name="Poorten T."/>
            <person name="Britton C."/>
            <person name="Davik J."/>
            <person name="Ashrafi H."/>
            <person name="Aiden E.L."/>
            <person name="Borodovsky M."/>
            <person name="Worthington M."/>
        </authorList>
    </citation>
    <scope>NUCLEOTIDE SEQUENCE [LARGE SCALE GENOMIC DNA]</scope>
    <source>
        <strain evidence="1">PI 553951</strain>
    </source>
</reference>
<keyword evidence="2" id="KW-1185">Reference proteome</keyword>
<gene>
    <name evidence="1" type="ORF">M0R45_021892</name>
</gene>
<evidence type="ECO:0000313" key="2">
    <source>
        <dbReference type="Proteomes" id="UP001457282"/>
    </source>
</evidence>